<evidence type="ECO:0000313" key="3">
    <source>
        <dbReference type="Proteomes" id="UP000265520"/>
    </source>
</evidence>
<comment type="caution">
    <text evidence="2">The sequence shown here is derived from an EMBL/GenBank/DDBJ whole genome shotgun (WGS) entry which is preliminary data.</text>
</comment>
<name>A0A392W514_9FABA</name>
<dbReference type="Proteomes" id="UP000265520">
    <property type="component" value="Unassembled WGS sequence"/>
</dbReference>
<organism evidence="2 3">
    <name type="scientific">Trifolium medium</name>
    <dbReference type="NCBI Taxonomy" id="97028"/>
    <lineage>
        <taxon>Eukaryota</taxon>
        <taxon>Viridiplantae</taxon>
        <taxon>Streptophyta</taxon>
        <taxon>Embryophyta</taxon>
        <taxon>Tracheophyta</taxon>
        <taxon>Spermatophyta</taxon>
        <taxon>Magnoliopsida</taxon>
        <taxon>eudicotyledons</taxon>
        <taxon>Gunneridae</taxon>
        <taxon>Pentapetalae</taxon>
        <taxon>rosids</taxon>
        <taxon>fabids</taxon>
        <taxon>Fabales</taxon>
        <taxon>Fabaceae</taxon>
        <taxon>Papilionoideae</taxon>
        <taxon>50 kb inversion clade</taxon>
        <taxon>NPAAA clade</taxon>
        <taxon>Hologalegina</taxon>
        <taxon>IRL clade</taxon>
        <taxon>Trifolieae</taxon>
        <taxon>Trifolium</taxon>
    </lineage>
</organism>
<keyword evidence="3" id="KW-1185">Reference proteome</keyword>
<feature type="compositionally biased region" description="Polar residues" evidence="1">
    <location>
        <begin position="36"/>
        <end position="46"/>
    </location>
</feature>
<proteinExistence type="predicted"/>
<sequence>MVDHASQSLNEKDPESDAGKNVGTSGTQEDVVEDSVPTTPVDNIVSNELKETVDV</sequence>
<dbReference type="AlphaFoldDB" id="A0A392W514"/>
<evidence type="ECO:0000256" key="1">
    <source>
        <dbReference type="SAM" id="MobiDB-lite"/>
    </source>
</evidence>
<dbReference type="EMBL" id="LXQA011386224">
    <property type="protein sequence ID" value="MCI95417.1"/>
    <property type="molecule type" value="Genomic_DNA"/>
</dbReference>
<feature type="region of interest" description="Disordered" evidence="1">
    <location>
        <begin position="1"/>
        <end position="55"/>
    </location>
</feature>
<evidence type="ECO:0000313" key="2">
    <source>
        <dbReference type="EMBL" id="MCI95417.1"/>
    </source>
</evidence>
<accession>A0A392W514</accession>
<protein>
    <submittedName>
        <fullName evidence="2">Uncharacterized protein</fullName>
    </submittedName>
</protein>
<reference evidence="2 3" key="1">
    <citation type="journal article" date="2018" name="Front. Plant Sci.">
        <title>Red Clover (Trifolium pratense) and Zigzag Clover (T. medium) - A Picture of Genomic Similarities and Differences.</title>
        <authorList>
            <person name="Dluhosova J."/>
            <person name="Istvanek J."/>
            <person name="Nedelnik J."/>
            <person name="Repkova J."/>
        </authorList>
    </citation>
    <scope>NUCLEOTIDE SEQUENCE [LARGE SCALE GENOMIC DNA]</scope>
    <source>
        <strain evidence="3">cv. 10/8</strain>
        <tissue evidence="2">Leaf</tissue>
    </source>
</reference>
<feature type="non-terminal residue" evidence="2">
    <location>
        <position position="55"/>
    </location>
</feature>